<reference evidence="6" key="1">
    <citation type="journal article" date="2022" name="G3 (Bethesda)">
        <title>High quality genome of the basidiomycete yeast Dioszegia hungarica PDD-24b-2 isolated from cloud water.</title>
        <authorList>
            <person name="Jarrige D."/>
            <person name="Haridas S."/>
            <person name="Bleykasten-Grosshans C."/>
            <person name="Joly M."/>
            <person name="Nadalig T."/>
            <person name="Sancelme M."/>
            <person name="Vuilleumier S."/>
            <person name="Grigoriev I.V."/>
            <person name="Amato P."/>
            <person name="Bringel F."/>
        </authorList>
    </citation>
    <scope>NUCLEOTIDE SEQUENCE</scope>
    <source>
        <strain evidence="6">PDD-24b-2</strain>
    </source>
</reference>
<gene>
    <name evidence="6" type="ORF">MKK02DRAFT_18984</name>
</gene>
<evidence type="ECO:0000313" key="7">
    <source>
        <dbReference type="Proteomes" id="UP001164286"/>
    </source>
</evidence>
<feature type="compositionally biased region" description="Low complexity" evidence="4">
    <location>
        <begin position="91"/>
        <end position="107"/>
    </location>
</feature>
<keyword evidence="2" id="KW-0479">Metal-binding</keyword>
<dbReference type="GO" id="GO:0005634">
    <property type="term" value="C:nucleus"/>
    <property type="evidence" value="ECO:0007669"/>
    <property type="project" value="UniProtKB-SubCell"/>
</dbReference>
<name>A0AA38LX80_9TREE</name>
<evidence type="ECO:0000256" key="4">
    <source>
        <dbReference type="SAM" id="MobiDB-lite"/>
    </source>
</evidence>
<dbReference type="GO" id="GO:0000981">
    <property type="term" value="F:DNA-binding transcription factor activity, RNA polymerase II-specific"/>
    <property type="evidence" value="ECO:0007669"/>
    <property type="project" value="InterPro"/>
</dbReference>
<feature type="region of interest" description="Disordered" evidence="4">
    <location>
        <begin position="84"/>
        <end position="110"/>
    </location>
</feature>
<accession>A0AA38LX80</accession>
<dbReference type="GO" id="GO:0008270">
    <property type="term" value="F:zinc ion binding"/>
    <property type="evidence" value="ECO:0007669"/>
    <property type="project" value="InterPro"/>
</dbReference>
<dbReference type="Pfam" id="PF04082">
    <property type="entry name" value="Fungal_trans"/>
    <property type="match status" value="1"/>
</dbReference>
<evidence type="ECO:0000256" key="3">
    <source>
        <dbReference type="ARBA" id="ARBA00023242"/>
    </source>
</evidence>
<dbReference type="AlphaFoldDB" id="A0AA38LX80"/>
<dbReference type="PANTHER" id="PTHR31001">
    <property type="entry name" value="UNCHARACTERIZED TRANSCRIPTIONAL REGULATORY PROTEIN"/>
    <property type="match status" value="1"/>
</dbReference>
<feature type="domain" description="Zn(2)-C6 fungal-type" evidence="5">
    <location>
        <begin position="22"/>
        <end position="53"/>
    </location>
</feature>
<dbReference type="Gene3D" id="4.10.240.10">
    <property type="entry name" value="Zn(2)-C6 fungal-type DNA-binding domain"/>
    <property type="match status" value="1"/>
</dbReference>
<evidence type="ECO:0000256" key="2">
    <source>
        <dbReference type="ARBA" id="ARBA00022723"/>
    </source>
</evidence>
<dbReference type="CDD" id="cd12148">
    <property type="entry name" value="fungal_TF_MHR"/>
    <property type="match status" value="1"/>
</dbReference>
<evidence type="ECO:0000259" key="5">
    <source>
        <dbReference type="PROSITE" id="PS50048"/>
    </source>
</evidence>
<dbReference type="PROSITE" id="PS50048">
    <property type="entry name" value="ZN2_CY6_FUNGAL_2"/>
    <property type="match status" value="1"/>
</dbReference>
<dbReference type="InterPro" id="IPR036864">
    <property type="entry name" value="Zn2-C6_fun-type_DNA-bd_sf"/>
</dbReference>
<dbReference type="CDD" id="cd00067">
    <property type="entry name" value="GAL4"/>
    <property type="match status" value="1"/>
</dbReference>
<dbReference type="SUPFAM" id="SSF57701">
    <property type="entry name" value="Zn2/Cys6 DNA-binding domain"/>
    <property type="match status" value="1"/>
</dbReference>
<comment type="subcellular location">
    <subcellularLocation>
        <location evidence="1">Nucleus</location>
    </subcellularLocation>
</comment>
<dbReference type="GO" id="GO:0003677">
    <property type="term" value="F:DNA binding"/>
    <property type="evidence" value="ECO:0007669"/>
    <property type="project" value="InterPro"/>
</dbReference>
<protein>
    <recommendedName>
        <fullName evidence="5">Zn(2)-C6 fungal-type domain-containing protein</fullName>
    </recommendedName>
</protein>
<evidence type="ECO:0000313" key="6">
    <source>
        <dbReference type="EMBL" id="KAI9639420.1"/>
    </source>
</evidence>
<dbReference type="EMBL" id="JAKWFO010000001">
    <property type="protein sequence ID" value="KAI9639420.1"/>
    <property type="molecule type" value="Genomic_DNA"/>
</dbReference>
<dbReference type="SMART" id="SM00066">
    <property type="entry name" value="GAL4"/>
    <property type="match status" value="1"/>
</dbReference>
<comment type="caution">
    <text evidence="6">The sequence shown here is derived from an EMBL/GenBank/DDBJ whole genome shotgun (WGS) entry which is preliminary data.</text>
</comment>
<dbReference type="Proteomes" id="UP001164286">
    <property type="component" value="Unassembled WGS sequence"/>
</dbReference>
<dbReference type="PROSITE" id="PS00463">
    <property type="entry name" value="ZN2_CY6_FUNGAL_1"/>
    <property type="match status" value="1"/>
</dbReference>
<dbReference type="RefSeq" id="XP_052949197.1">
    <property type="nucleotide sequence ID" value="XM_053086031.1"/>
</dbReference>
<dbReference type="Pfam" id="PF00172">
    <property type="entry name" value="Zn_clus"/>
    <property type="match status" value="1"/>
</dbReference>
<dbReference type="InterPro" id="IPR007219">
    <property type="entry name" value="XnlR_reg_dom"/>
</dbReference>
<proteinExistence type="predicted"/>
<dbReference type="InterPro" id="IPR050613">
    <property type="entry name" value="Sec_Metabolite_Reg"/>
</dbReference>
<dbReference type="GeneID" id="77725232"/>
<dbReference type="InterPro" id="IPR001138">
    <property type="entry name" value="Zn2Cys6_DnaBD"/>
</dbReference>
<dbReference type="GO" id="GO:0006351">
    <property type="term" value="P:DNA-templated transcription"/>
    <property type="evidence" value="ECO:0007669"/>
    <property type="project" value="InterPro"/>
</dbReference>
<keyword evidence="7" id="KW-1185">Reference proteome</keyword>
<dbReference type="PANTHER" id="PTHR31001:SF81">
    <property type="entry name" value="ZN(II)2CYS6 TRANSCRIPTION FACTOR"/>
    <property type="match status" value="1"/>
</dbReference>
<keyword evidence="3" id="KW-0539">Nucleus</keyword>
<sequence length="901" mass="99345">MGGEDESKMDHRKRKRNRTIRSCVPCHNHKRKCDRQRPCSRCTALALTGSCVYEVDEARDQQDPSIAEEDRLRRRVAELEQVVRELRQRQPPRTAAAGSSRSRATTPILNISDADEVDKVGQDNKKRRVIVDRYARFKIDEAAMAEVAAAAAAAGGMGVVRDKRSASDGDTSMAKAVGKEYMGELYKTSLLPGEEIVFDRSGRKTFLGAPAGKSMLRRARSVALEGEEDLLSVPDELAFTGWFPDVRKTFPFTTIWSHENFSGEIIGLLPNKQQAELLLQSWHDEICAFFVAWHTPTLEAGFRRFFTMTTLEKMNVPLSSLSVYLMICALGKLSASTQLSTGCVVRASKSEIFGHPDRAVAIQATSRGLMPDRDPKDLTASRLQSELYLSASYQALRLCSFMSNPTIYTIQAQILINVYLLNSERAADAWSQIGALVRQCIAMGLHKDPLSLDGKISMRDAEVRRRIWWTVAGLDALFCVSFDRTDDNLSEVPGSAAISLPPSNVLNNETTDMTYHAAYYQLTIPSLELLDRIFRIEWNYSRSAIYGWFSRRPDSESATKEKDEQVGHTYEDAIRLAQDILQWYSLVPRHMRFESEEDTAESLTGTRSTMRVNQTLALCVKTFMIVMILHRPYLRADPAAYPESSEICFRSAKVLLAAYAVGSKSKASIFWSWWTMSFRAFHAGAVCAFLAIREPNTELATNCLASLRGAIAIFEDRISSWNIAHPVQADLCHGLVKLQKLAVAATQQRRSPSNASTAQYGTTIHHSPLNDFRMGQGSNSDGAPERTTTPLSQIKGFPAIIPPSVSPNLGHPASGSSGHTDLGPPAVNPAAYTSLQTDPYGLLGDGFNGPEQLAYPQMWASMFGIKVDSGELSDVDMGYGGGGQAVPGHTAQTGGMGGMNG</sequence>
<organism evidence="6 7">
    <name type="scientific">Dioszegia hungarica</name>
    <dbReference type="NCBI Taxonomy" id="4972"/>
    <lineage>
        <taxon>Eukaryota</taxon>
        <taxon>Fungi</taxon>
        <taxon>Dikarya</taxon>
        <taxon>Basidiomycota</taxon>
        <taxon>Agaricomycotina</taxon>
        <taxon>Tremellomycetes</taxon>
        <taxon>Tremellales</taxon>
        <taxon>Bulleribasidiaceae</taxon>
        <taxon>Dioszegia</taxon>
    </lineage>
</organism>
<evidence type="ECO:0000256" key="1">
    <source>
        <dbReference type="ARBA" id="ARBA00004123"/>
    </source>
</evidence>